<keyword evidence="1" id="KW-0479">Metal-binding</keyword>
<proteinExistence type="predicted"/>
<name>A0A1G7HPY6_9GAMM</name>
<dbReference type="SUPFAM" id="SSF56784">
    <property type="entry name" value="HAD-like"/>
    <property type="match status" value="1"/>
</dbReference>
<dbReference type="EMBL" id="FNBM01000001">
    <property type="protein sequence ID" value="SDF02522.1"/>
    <property type="molecule type" value="Genomic_DNA"/>
</dbReference>
<dbReference type="AlphaFoldDB" id="A0A1G7HPY6"/>
<dbReference type="NCBIfam" id="TIGR01490">
    <property type="entry name" value="HAD-SF-IB-hyp1"/>
    <property type="match status" value="1"/>
</dbReference>
<reference evidence="4 5" key="1">
    <citation type="submission" date="2016-10" db="EMBL/GenBank/DDBJ databases">
        <authorList>
            <person name="de Groot N.N."/>
        </authorList>
    </citation>
    <scope>NUCLEOTIDE SEQUENCE [LARGE SCALE GENOMIC DNA]</scope>
    <source>
        <strain evidence="4 5">LMG 25475</strain>
    </source>
</reference>
<evidence type="ECO:0000313" key="4">
    <source>
        <dbReference type="EMBL" id="SDF02522.1"/>
    </source>
</evidence>
<dbReference type="GO" id="GO:0046872">
    <property type="term" value="F:metal ion binding"/>
    <property type="evidence" value="ECO:0007669"/>
    <property type="project" value="UniProtKB-KW"/>
</dbReference>
<dbReference type="STRING" id="640205.SAMN05216381_0742"/>
<keyword evidence="3" id="KW-0460">Magnesium</keyword>
<evidence type="ECO:0000256" key="1">
    <source>
        <dbReference type="ARBA" id="ARBA00022723"/>
    </source>
</evidence>
<dbReference type="Gene3D" id="3.40.50.1000">
    <property type="entry name" value="HAD superfamily/HAD-like"/>
    <property type="match status" value="1"/>
</dbReference>
<dbReference type="PANTHER" id="PTHR43344">
    <property type="entry name" value="PHOSPHOSERINE PHOSPHATASE"/>
    <property type="match status" value="1"/>
</dbReference>
<dbReference type="InterPro" id="IPR023214">
    <property type="entry name" value="HAD_sf"/>
</dbReference>
<sequence length="231" mass="25802">MGTGAVVLKGKQTLMALAIFDLDETLINGDCASLWSEHMATLGWVDGESFIAKDHQLMALYAEGKLAMEDYMTFSLSPLVGRTPEEVAFVVEPFVEDVIEPIFFSDATRCLATHRQAGDRILIISASAHFLVSAIAERLKVEEVLAIDLHEEYGHYSGKTEGVLTYREGKVTRLHAWLEEHGQSLDGAYFYSDSRNDLPLLQRVDKPHAVNPDAVLREHAEREGWPILSWS</sequence>
<dbReference type="Proteomes" id="UP000243378">
    <property type="component" value="Unassembled WGS sequence"/>
</dbReference>
<dbReference type="GO" id="GO:0016787">
    <property type="term" value="F:hydrolase activity"/>
    <property type="evidence" value="ECO:0007669"/>
    <property type="project" value="UniProtKB-KW"/>
</dbReference>
<keyword evidence="2 4" id="KW-0378">Hydrolase</keyword>
<evidence type="ECO:0000313" key="5">
    <source>
        <dbReference type="Proteomes" id="UP000243378"/>
    </source>
</evidence>
<evidence type="ECO:0000256" key="2">
    <source>
        <dbReference type="ARBA" id="ARBA00022801"/>
    </source>
</evidence>
<dbReference type="PANTHER" id="PTHR43344:SF13">
    <property type="entry name" value="PHOSPHATASE RV3661-RELATED"/>
    <property type="match status" value="1"/>
</dbReference>
<dbReference type="InterPro" id="IPR036412">
    <property type="entry name" value="HAD-like_sf"/>
</dbReference>
<organism evidence="4 5">
    <name type="scientific">Phytopseudomonas seleniipraecipitans</name>
    <dbReference type="NCBI Taxonomy" id="640205"/>
    <lineage>
        <taxon>Bacteria</taxon>
        <taxon>Pseudomonadati</taxon>
        <taxon>Pseudomonadota</taxon>
        <taxon>Gammaproteobacteria</taxon>
        <taxon>Pseudomonadales</taxon>
        <taxon>Pseudomonadaceae</taxon>
        <taxon>Phytopseudomonas</taxon>
    </lineage>
</organism>
<dbReference type="InterPro" id="IPR006385">
    <property type="entry name" value="HAD_hydro_SerB1"/>
</dbReference>
<dbReference type="NCBIfam" id="TIGR01488">
    <property type="entry name" value="HAD-SF-IB"/>
    <property type="match status" value="1"/>
</dbReference>
<gene>
    <name evidence="4" type="ORF">SAMN05216381_0742</name>
</gene>
<dbReference type="InterPro" id="IPR050582">
    <property type="entry name" value="HAD-like_SerB"/>
</dbReference>
<accession>A0A1G7HPY6</accession>
<dbReference type="Pfam" id="PF12710">
    <property type="entry name" value="HAD"/>
    <property type="match status" value="1"/>
</dbReference>
<evidence type="ECO:0000256" key="3">
    <source>
        <dbReference type="ARBA" id="ARBA00022842"/>
    </source>
</evidence>
<dbReference type="CDD" id="cd02612">
    <property type="entry name" value="HAD_PGPPase"/>
    <property type="match status" value="1"/>
</dbReference>
<protein>
    <submittedName>
        <fullName evidence="4">HAD-superfamily subfamily IB hydrolase, TIGR01490</fullName>
    </submittedName>
</protein>
<dbReference type="Gene3D" id="1.20.1440.100">
    <property type="entry name" value="SG protein - dephosphorylation function"/>
    <property type="match status" value="1"/>
</dbReference>